<feature type="transmembrane region" description="Helical" evidence="8">
    <location>
        <begin position="79"/>
        <end position="103"/>
    </location>
</feature>
<evidence type="ECO:0000313" key="11">
    <source>
        <dbReference type="Proteomes" id="UP000320095"/>
    </source>
</evidence>
<dbReference type="InterPro" id="IPR017825">
    <property type="entry name" value="Lycopene_cyclase_dom"/>
</dbReference>
<name>A0A502E5N4_9MYCO</name>
<evidence type="ECO:0000256" key="4">
    <source>
        <dbReference type="ARBA" id="ARBA00022746"/>
    </source>
</evidence>
<keyword evidence="7" id="KW-0413">Isomerase</keyword>
<gene>
    <name evidence="10" type="ORF">EAH80_16540</name>
</gene>
<dbReference type="Proteomes" id="UP000320095">
    <property type="component" value="Unassembled WGS sequence"/>
</dbReference>
<keyword evidence="6 8" id="KW-0472">Membrane</keyword>
<dbReference type="EMBL" id="RCZG01000006">
    <property type="protein sequence ID" value="TPG33018.1"/>
    <property type="molecule type" value="Genomic_DNA"/>
</dbReference>
<feature type="domain" description="Lycopene cyclase" evidence="9">
    <location>
        <begin position="7"/>
        <end position="93"/>
    </location>
</feature>
<comment type="pathway">
    <text evidence="2">Carotenoid biosynthesis.</text>
</comment>
<evidence type="ECO:0000256" key="1">
    <source>
        <dbReference type="ARBA" id="ARBA00004141"/>
    </source>
</evidence>
<evidence type="ECO:0000313" key="10">
    <source>
        <dbReference type="EMBL" id="TPG33018.1"/>
    </source>
</evidence>
<feature type="transmembrane region" description="Helical" evidence="8">
    <location>
        <begin position="6"/>
        <end position="23"/>
    </location>
</feature>
<dbReference type="GO" id="GO:0016020">
    <property type="term" value="C:membrane"/>
    <property type="evidence" value="ECO:0007669"/>
    <property type="project" value="UniProtKB-SubCell"/>
</dbReference>
<keyword evidence="11" id="KW-1185">Reference proteome</keyword>
<organism evidence="10 11">
    <name type="scientific">Mycolicibacterium hodleri</name>
    <dbReference type="NCBI Taxonomy" id="49897"/>
    <lineage>
        <taxon>Bacteria</taxon>
        <taxon>Bacillati</taxon>
        <taxon>Actinomycetota</taxon>
        <taxon>Actinomycetes</taxon>
        <taxon>Mycobacteriales</taxon>
        <taxon>Mycobacteriaceae</taxon>
        <taxon>Mycolicibacterium</taxon>
    </lineage>
</organism>
<comment type="caution">
    <text evidence="10">The sequence shown here is derived from an EMBL/GenBank/DDBJ whole genome shotgun (WGS) entry which is preliminary data.</text>
</comment>
<evidence type="ECO:0000256" key="8">
    <source>
        <dbReference type="SAM" id="Phobius"/>
    </source>
</evidence>
<proteinExistence type="predicted"/>
<dbReference type="OrthoDB" id="5195186at2"/>
<dbReference type="GO" id="GO:0045436">
    <property type="term" value="F:lycopene beta cyclase activity"/>
    <property type="evidence" value="ECO:0007669"/>
    <property type="project" value="UniProtKB-ARBA"/>
</dbReference>
<comment type="subcellular location">
    <subcellularLocation>
        <location evidence="1">Membrane</location>
        <topology evidence="1">Multi-pass membrane protein</topology>
    </subcellularLocation>
</comment>
<feature type="transmembrane region" description="Helical" evidence="8">
    <location>
        <begin position="35"/>
        <end position="59"/>
    </location>
</feature>
<keyword evidence="5 8" id="KW-1133">Transmembrane helix</keyword>
<evidence type="ECO:0000259" key="9">
    <source>
        <dbReference type="Pfam" id="PF18916"/>
    </source>
</evidence>
<evidence type="ECO:0000256" key="2">
    <source>
        <dbReference type="ARBA" id="ARBA00004829"/>
    </source>
</evidence>
<dbReference type="GO" id="GO:0016117">
    <property type="term" value="P:carotenoid biosynthetic process"/>
    <property type="evidence" value="ECO:0007669"/>
    <property type="project" value="UniProtKB-KW"/>
</dbReference>
<evidence type="ECO:0000256" key="5">
    <source>
        <dbReference type="ARBA" id="ARBA00022989"/>
    </source>
</evidence>
<protein>
    <submittedName>
        <fullName evidence="10">Lycopene cyclase domain-containing protein</fullName>
    </submittedName>
</protein>
<keyword evidence="4" id="KW-0125">Carotenoid biosynthesis</keyword>
<sequence>MDRWQYLMVLGACLVCTLPLEFFGKGVYRQPRRLVAAVLPIALVFLIWDVIAVAADVWWYNPRYILGAIAPGELPLEELLFFIVIPICGLLTFSAVESMLTIIRQWRAKVTQR</sequence>
<evidence type="ECO:0000256" key="6">
    <source>
        <dbReference type="ARBA" id="ARBA00023136"/>
    </source>
</evidence>
<accession>A0A502E5N4</accession>
<dbReference type="AlphaFoldDB" id="A0A502E5N4"/>
<evidence type="ECO:0000256" key="7">
    <source>
        <dbReference type="ARBA" id="ARBA00023235"/>
    </source>
</evidence>
<reference evidence="10 11" key="1">
    <citation type="journal article" date="2019" name="Environ. Microbiol.">
        <title>Species interactions and distinct microbial communities in high Arctic permafrost affected cryosols are associated with the CH4 and CO2 gas fluxes.</title>
        <authorList>
            <person name="Altshuler I."/>
            <person name="Hamel J."/>
            <person name="Turney S."/>
            <person name="Magnuson E."/>
            <person name="Levesque R."/>
            <person name="Greer C."/>
            <person name="Whyte L.G."/>
        </authorList>
    </citation>
    <scope>NUCLEOTIDE SEQUENCE [LARGE SCALE GENOMIC DNA]</scope>
    <source>
        <strain evidence="10 11">S5.20</strain>
    </source>
</reference>
<dbReference type="Pfam" id="PF18916">
    <property type="entry name" value="Lycopene_cyc"/>
    <property type="match status" value="1"/>
</dbReference>
<evidence type="ECO:0000256" key="3">
    <source>
        <dbReference type="ARBA" id="ARBA00022692"/>
    </source>
</evidence>
<dbReference type="RefSeq" id="WP_140693027.1">
    <property type="nucleotide sequence ID" value="NZ_RCZG01000006.1"/>
</dbReference>
<dbReference type="NCBIfam" id="TIGR03462">
    <property type="entry name" value="CarR_dom_SF"/>
    <property type="match status" value="1"/>
</dbReference>
<dbReference type="GO" id="GO:0016872">
    <property type="term" value="F:intramolecular lyase activity"/>
    <property type="evidence" value="ECO:0007669"/>
    <property type="project" value="InterPro"/>
</dbReference>
<keyword evidence="3 8" id="KW-0812">Transmembrane</keyword>